<dbReference type="InParanoid" id="A0A3Q7GPP9"/>
<comment type="similarity">
    <text evidence="1">Belongs to the disease resistance NB-LRR family.</text>
</comment>
<reference evidence="6" key="1">
    <citation type="journal article" date="2012" name="Nature">
        <title>The tomato genome sequence provides insights into fleshy fruit evolution.</title>
        <authorList>
            <consortium name="Tomato Genome Consortium"/>
        </authorList>
    </citation>
    <scope>NUCLEOTIDE SEQUENCE [LARGE SCALE GENOMIC DNA]</scope>
    <source>
        <strain evidence="6">cv. Heinz 1706</strain>
    </source>
</reference>
<dbReference type="EnsemblPlants" id="Solyc06g008480.2.1">
    <property type="protein sequence ID" value="Solyc06g008480.2.1"/>
    <property type="gene ID" value="Solyc06g008480.2"/>
</dbReference>
<evidence type="ECO:0000313" key="7">
    <source>
        <dbReference type="Proteomes" id="UP000004994"/>
    </source>
</evidence>
<dbReference type="PANTHER" id="PTHR19338:SF73">
    <property type="entry name" value="DISEASE RESISTANCE PROTEIN RGA2-LIKE"/>
    <property type="match status" value="1"/>
</dbReference>
<evidence type="ECO:0000256" key="2">
    <source>
        <dbReference type="ARBA" id="ARBA00022614"/>
    </source>
</evidence>
<keyword evidence="5" id="KW-0547">Nucleotide-binding</keyword>
<dbReference type="Gramene" id="Solyc06g008480.2.1">
    <property type="protein sequence ID" value="Solyc06g008480.2.1"/>
    <property type="gene ID" value="Solyc06g008480.2"/>
</dbReference>
<dbReference type="AlphaFoldDB" id="A0A3Q7GPP9"/>
<dbReference type="InterPro" id="IPR038005">
    <property type="entry name" value="RX-like_CC"/>
</dbReference>
<dbReference type="GO" id="GO:0006952">
    <property type="term" value="P:defense response"/>
    <property type="evidence" value="ECO:0007669"/>
    <property type="project" value="UniProtKB-KW"/>
</dbReference>
<keyword evidence="7" id="KW-1185">Reference proteome</keyword>
<evidence type="ECO:0008006" key="8">
    <source>
        <dbReference type="Google" id="ProtNLM"/>
    </source>
</evidence>
<keyword evidence="4" id="KW-0611">Plant defense</keyword>
<dbReference type="OMA" id="VFMHLLH"/>
<reference evidence="6" key="2">
    <citation type="submission" date="2019-01" db="UniProtKB">
        <authorList>
            <consortium name="EnsemblPlants"/>
        </authorList>
    </citation>
    <scope>IDENTIFICATION</scope>
    <source>
        <strain evidence="6">cv. Heinz 1706</strain>
    </source>
</reference>
<keyword evidence="3" id="KW-0677">Repeat</keyword>
<dbReference type="GO" id="GO:0005524">
    <property type="term" value="F:ATP binding"/>
    <property type="evidence" value="ECO:0007669"/>
    <property type="project" value="UniProtKB-KW"/>
</dbReference>
<proteinExistence type="inferred from homology"/>
<evidence type="ECO:0000256" key="5">
    <source>
        <dbReference type="ARBA" id="ARBA00022840"/>
    </source>
</evidence>
<evidence type="ECO:0000256" key="4">
    <source>
        <dbReference type="ARBA" id="ARBA00022821"/>
    </source>
</evidence>
<dbReference type="Proteomes" id="UP000004994">
    <property type="component" value="Chromosome 6"/>
</dbReference>
<evidence type="ECO:0000256" key="3">
    <source>
        <dbReference type="ARBA" id="ARBA00022737"/>
    </source>
</evidence>
<dbReference type="PANTHER" id="PTHR19338">
    <property type="entry name" value="TRANSLOCASE OF INNER MITOCHONDRIAL MEMBRANE 13 HOMOLOG"/>
    <property type="match status" value="1"/>
</dbReference>
<organism evidence="6">
    <name type="scientific">Solanum lycopersicum</name>
    <name type="common">Tomato</name>
    <name type="synonym">Lycopersicon esculentum</name>
    <dbReference type="NCBI Taxonomy" id="4081"/>
    <lineage>
        <taxon>Eukaryota</taxon>
        <taxon>Viridiplantae</taxon>
        <taxon>Streptophyta</taxon>
        <taxon>Embryophyta</taxon>
        <taxon>Tracheophyta</taxon>
        <taxon>Spermatophyta</taxon>
        <taxon>Magnoliopsida</taxon>
        <taxon>eudicotyledons</taxon>
        <taxon>Gunneridae</taxon>
        <taxon>Pentapetalae</taxon>
        <taxon>asterids</taxon>
        <taxon>lamiids</taxon>
        <taxon>Solanales</taxon>
        <taxon>Solanaceae</taxon>
        <taxon>Solanoideae</taxon>
        <taxon>Solaneae</taxon>
        <taxon>Solanum</taxon>
        <taxon>Solanum subgen. Lycopersicon</taxon>
    </lineage>
</organism>
<accession>A0A3Q7GPP9</accession>
<keyword evidence="2" id="KW-0433">Leucine-rich repeat</keyword>
<protein>
    <recommendedName>
        <fullName evidence="8">Rx N-terminal domain-containing protein</fullName>
    </recommendedName>
</protein>
<dbReference type="Gene3D" id="1.20.5.4130">
    <property type="match status" value="1"/>
</dbReference>
<dbReference type="CDD" id="cd14798">
    <property type="entry name" value="RX-CC_like"/>
    <property type="match status" value="1"/>
</dbReference>
<evidence type="ECO:0000313" key="6">
    <source>
        <dbReference type="EnsemblPlants" id="Solyc06g008480.2.1"/>
    </source>
</evidence>
<sequence>MAERVGHFLWEDQTDEDSRLSELDEDDQNDRDSRLFKLLLKIVPTELEEEIELVRQDLEFIRSFFVDAEQGLYKDIWARVLDVAYEAKDVIDSIIVRDNGLLHLIFSLPITIKKIKLIKEEISALDENIPKDRGLIVVNSPKKPVERKSLTTDKIIVGFEEETNLILRKLTSGPADLDVISITGMPGSVTGNG</sequence>
<keyword evidence="5" id="KW-0067">ATP-binding</keyword>
<evidence type="ECO:0000256" key="1">
    <source>
        <dbReference type="ARBA" id="ARBA00008894"/>
    </source>
</evidence>
<name>A0A3Q7GPP9_SOLLC</name>